<protein>
    <submittedName>
        <fullName evidence="3">Malate/lactate/ureidoglycolate dehydrogenase, LDH2 family</fullName>
    </submittedName>
</protein>
<comment type="similarity">
    <text evidence="1">Belongs to the LDH2/MDH2 oxidoreductase family.</text>
</comment>
<evidence type="ECO:0000256" key="2">
    <source>
        <dbReference type="ARBA" id="ARBA00023002"/>
    </source>
</evidence>
<accession>A0A1N6YID3</accession>
<organism evidence="3 4">
    <name type="scientific">Paracoccus thiocyanatus</name>
    <dbReference type="NCBI Taxonomy" id="34006"/>
    <lineage>
        <taxon>Bacteria</taxon>
        <taxon>Pseudomonadati</taxon>
        <taxon>Pseudomonadota</taxon>
        <taxon>Alphaproteobacteria</taxon>
        <taxon>Rhodobacterales</taxon>
        <taxon>Paracoccaceae</taxon>
        <taxon>Paracoccus</taxon>
    </lineage>
</organism>
<gene>
    <name evidence="3" type="ORF">SAMN05421641_12713</name>
</gene>
<dbReference type="AlphaFoldDB" id="A0A1N6YID3"/>
<dbReference type="PANTHER" id="PTHR11091:SF0">
    <property type="entry name" value="MALATE DEHYDROGENASE"/>
    <property type="match status" value="1"/>
</dbReference>
<dbReference type="Pfam" id="PF02615">
    <property type="entry name" value="Ldh_2"/>
    <property type="match status" value="1"/>
</dbReference>
<dbReference type="InterPro" id="IPR003767">
    <property type="entry name" value="Malate/L-lactate_DH-like"/>
</dbReference>
<keyword evidence="2" id="KW-0560">Oxidoreductase</keyword>
<sequence length="344" mass="35448">MDDKTMVTVAELGRMVESIFMRAGFNAQQAVAIARIIAAAERDGAKSHGIYRIEGCLRTLSAGKVLAHARPELIDEGSAVIRVLADGGFSPAALDLGLPVLAARAEKLGLAALVINDCAHYSALWPEVEALAERGLAGLAMCPSYATVAPAGGIRPLLGTNPIAFAWPRPAAAPYVFDLATSAAARGEIELLARAGKPLPPGWALDAEGAPTTDADAGLAGALLPFGGHKGSALATMVELLAGAMIGDLTSQGALDELGRLDLAPRHGELILAFSPARFAAGRPADPQVQAEALFDAMLGQGARLPGQRRLAARARAEAEGIALDEAELALLDRLQREGLAALG</sequence>
<evidence type="ECO:0000256" key="1">
    <source>
        <dbReference type="ARBA" id="ARBA00006056"/>
    </source>
</evidence>
<dbReference type="GO" id="GO:0016491">
    <property type="term" value="F:oxidoreductase activity"/>
    <property type="evidence" value="ECO:0007669"/>
    <property type="project" value="UniProtKB-KW"/>
</dbReference>
<reference evidence="3 4" key="1">
    <citation type="submission" date="2017-01" db="EMBL/GenBank/DDBJ databases">
        <authorList>
            <person name="Varghese N."/>
            <person name="Submissions S."/>
        </authorList>
    </citation>
    <scope>NUCLEOTIDE SEQUENCE [LARGE SCALE GENOMIC DNA]</scope>
    <source>
        <strain evidence="3 4">ATCC 700171</strain>
    </source>
</reference>
<dbReference type="OrthoDB" id="9811519at2"/>
<dbReference type="SUPFAM" id="SSF89733">
    <property type="entry name" value="L-sulfolactate dehydrogenase-like"/>
    <property type="match status" value="1"/>
</dbReference>
<dbReference type="InterPro" id="IPR043144">
    <property type="entry name" value="Mal/L-sulf/L-lact_DH-like_ah"/>
</dbReference>
<dbReference type="RefSeq" id="WP_149766550.1">
    <property type="nucleotide sequence ID" value="NZ_FTMK01000027.1"/>
</dbReference>
<dbReference type="InterPro" id="IPR043143">
    <property type="entry name" value="Mal/L-sulf/L-lact_DH-like_NADP"/>
</dbReference>
<proteinExistence type="inferred from homology"/>
<dbReference type="PANTHER" id="PTHR11091">
    <property type="entry name" value="OXIDOREDUCTASE-RELATED"/>
    <property type="match status" value="1"/>
</dbReference>
<dbReference type="Gene3D" id="1.10.1530.10">
    <property type="match status" value="1"/>
</dbReference>
<dbReference type="Proteomes" id="UP000323956">
    <property type="component" value="Unassembled WGS sequence"/>
</dbReference>
<dbReference type="InterPro" id="IPR036111">
    <property type="entry name" value="Mal/L-sulfo/L-lacto_DH-like_sf"/>
</dbReference>
<name>A0A1N6YID3_9RHOB</name>
<evidence type="ECO:0000313" key="3">
    <source>
        <dbReference type="EMBL" id="SIR14337.1"/>
    </source>
</evidence>
<dbReference type="Gene3D" id="3.30.1370.60">
    <property type="entry name" value="Hypothetical oxidoreductase yiak, domain 2"/>
    <property type="match status" value="1"/>
</dbReference>
<evidence type="ECO:0000313" key="4">
    <source>
        <dbReference type="Proteomes" id="UP000323956"/>
    </source>
</evidence>
<dbReference type="EMBL" id="FTMK01000027">
    <property type="protein sequence ID" value="SIR14337.1"/>
    <property type="molecule type" value="Genomic_DNA"/>
</dbReference>